<dbReference type="Gene3D" id="3.10.450.530">
    <property type="entry name" value="Ribonuclease toxin, BrnT, of type II toxin-antitoxin system"/>
    <property type="match status" value="1"/>
</dbReference>
<feature type="compositionally biased region" description="Basic and acidic residues" evidence="1">
    <location>
        <begin position="11"/>
        <end position="22"/>
    </location>
</feature>
<reference evidence="2 3" key="1">
    <citation type="journal article" date="2015" name="Nature">
        <title>rRNA introns, odd ribosomes, and small enigmatic genomes across a large radiation of phyla.</title>
        <authorList>
            <person name="Brown C.T."/>
            <person name="Hug L.A."/>
            <person name="Thomas B.C."/>
            <person name="Sharon I."/>
            <person name="Castelle C.J."/>
            <person name="Singh A."/>
            <person name="Wilkins M.J."/>
            <person name="Williams K.H."/>
            <person name="Banfield J.F."/>
        </authorList>
    </citation>
    <scope>NUCLEOTIDE SEQUENCE [LARGE SCALE GENOMIC DNA]</scope>
</reference>
<protein>
    <recommendedName>
        <fullName evidence="4">Protein containing DUF497</fullName>
    </recommendedName>
</protein>
<proteinExistence type="predicted"/>
<feature type="region of interest" description="Disordered" evidence="1">
    <location>
        <begin position="1"/>
        <end position="22"/>
    </location>
</feature>
<name>A0A0G1EM02_9BACT</name>
<dbReference type="Pfam" id="PF04365">
    <property type="entry name" value="BrnT_toxin"/>
    <property type="match status" value="1"/>
</dbReference>
<dbReference type="InterPro" id="IPR007460">
    <property type="entry name" value="BrnT_toxin"/>
</dbReference>
<gene>
    <name evidence="2" type="ORF">UV59_C0027G0009</name>
</gene>
<dbReference type="Proteomes" id="UP000034543">
    <property type="component" value="Unassembled WGS sequence"/>
</dbReference>
<dbReference type="EMBL" id="LCFB01000027">
    <property type="protein sequence ID" value="KKS84081.1"/>
    <property type="molecule type" value="Genomic_DNA"/>
</dbReference>
<sequence length="99" mass="11567">MFPSEEFDWDAGNRNKNWDKHGVSDKEAEQVFTNIPLVTSKDVKHSTAEKRYKCLGQTQQGRLLFVSFTIRNNKIRVISARDQDKKERSMYGKEIKKTS</sequence>
<organism evidence="2 3">
    <name type="scientific">Candidatus Gottesmanbacteria bacterium GW2011_GWA1_43_11</name>
    <dbReference type="NCBI Taxonomy" id="1618436"/>
    <lineage>
        <taxon>Bacteria</taxon>
        <taxon>Candidatus Gottesmaniibacteriota</taxon>
    </lineage>
</organism>
<accession>A0A0G1EM02</accession>
<evidence type="ECO:0000313" key="3">
    <source>
        <dbReference type="Proteomes" id="UP000034543"/>
    </source>
</evidence>
<evidence type="ECO:0008006" key="4">
    <source>
        <dbReference type="Google" id="ProtNLM"/>
    </source>
</evidence>
<dbReference type="STRING" id="1618436.UV59_C0027G0009"/>
<evidence type="ECO:0000313" key="2">
    <source>
        <dbReference type="EMBL" id="KKS84081.1"/>
    </source>
</evidence>
<dbReference type="InterPro" id="IPR038573">
    <property type="entry name" value="BrnT_sf"/>
</dbReference>
<evidence type="ECO:0000256" key="1">
    <source>
        <dbReference type="SAM" id="MobiDB-lite"/>
    </source>
</evidence>
<comment type="caution">
    <text evidence="2">The sequence shown here is derived from an EMBL/GenBank/DDBJ whole genome shotgun (WGS) entry which is preliminary data.</text>
</comment>
<dbReference type="AlphaFoldDB" id="A0A0G1EM02"/>